<dbReference type="FunFam" id="3.40.1110.10:FF:000045">
    <property type="entry name" value="Calcium-transporting ATPase"/>
    <property type="match status" value="1"/>
</dbReference>
<dbReference type="KEGG" id="tet:TTHERM_00387080"/>
<dbReference type="InterPro" id="IPR006068">
    <property type="entry name" value="ATPase_P-typ_cation-transptr_C"/>
</dbReference>
<dbReference type="Pfam" id="PF00122">
    <property type="entry name" value="E1-E2_ATPase"/>
    <property type="match status" value="1"/>
</dbReference>
<dbReference type="PANTHER" id="PTHR24093:SF369">
    <property type="entry name" value="CALCIUM-TRANSPORTING ATPASE"/>
    <property type="match status" value="1"/>
</dbReference>
<dbReference type="GO" id="GO:0046872">
    <property type="term" value="F:metal ion binding"/>
    <property type="evidence" value="ECO:0007669"/>
    <property type="project" value="UniProtKB-KW"/>
</dbReference>
<keyword evidence="4 15" id="KW-0812">Transmembrane</keyword>
<dbReference type="FunFam" id="1.20.1110.10:FF:000039">
    <property type="entry name" value="Calcium-transporting ATPase"/>
    <property type="match status" value="1"/>
</dbReference>
<feature type="transmembrane region" description="Helical" evidence="15">
    <location>
        <begin position="851"/>
        <end position="871"/>
    </location>
</feature>
<dbReference type="InterPro" id="IPR023299">
    <property type="entry name" value="ATPase_P-typ_cyto_dom_N"/>
</dbReference>
<dbReference type="PRINTS" id="PR00119">
    <property type="entry name" value="CATATPASE"/>
</dbReference>
<keyword evidence="6 15" id="KW-0547">Nucleotide-binding</keyword>
<evidence type="ECO:0000313" key="20">
    <source>
        <dbReference type="Proteomes" id="UP000009168"/>
    </source>
</evidence>
<dbReference type="InterPro" id="IPR023298">
    <property type="entry name" value="ATPase_P-typ_TM_dom_sf"/>
</dbReference>
<keyword evidence="12 15" id="KW-0406">Ion transport</keyword>
<feature type="transmembrane region" description="Helical" evidence="15">
    <location>
        <begin position="966"/>
        <end position="985"/>
    </location>
</feature>
<dbReference type="CDD" id="cd02081">
    <property type="entry name" value="P-type_ATPase_Ca_PMCA-like"/>
    <property type="match status" value="1"/>
</dbReference>
<keyword evidence="7 15" id="KW-0106">Calcium</keyword>
<name>Q23RI2_TETTS</name>
<dbReference type="RefSeq" id="XP_001019311.2">
    <property type="nucleotide sequence ID" value="XM_001019311.2"/>
</dbReference>
<dbReference type="Proteomes" id="UP000009168">
    <property type="component" value="Unassembled WGS sequence"/>
</dbReference>
<evidence type="ECO:0000256" key="11">
    <source>
        <dbReference type="ARBA" id="ARBA00022989"/>
    </source>
</evidence>
<protein>
    <recommendedName>
        <fullName evidence="15">Calcium-transporting ATPase</fullName>
        <ecNumber evidence="15">7.2.2.10</ecNumber>
    </recommendedName>
</protein>
<dbReference type="PRINTS" id="PR00121">
    <property type="entry name" value="NAKATPASE"/>
</dbReference>
<dbReference type="SUPFAM" id="SSF56784">
    <property type="entry name" value="HAD-like"/>
    <property type="match status" value="1"/>
</dbReference>
<feature type="domain" description="Cation-transporting P-type ATPase N-terminal" evidence="18">
    <location>
        <begin position="121"/>
        <end position="188"/>
    </location>
</feature>
<dbReference type="SUPFAM" id="SSF81653">
    <property type="entry name" value="Calcium ATPase, transduction domain A"/>
    <property type="match status" value="1"/>
</dbReference>
<dbReference type="GO" id="GO:0005524">
    <property type="term" value="F:ATP binding"/>
    <property type="evidence" value="ECO:0007669"/>
    <property type="project" value="UniProtKB-KW"/>
</dbReference>
<feature type="transmembrane region" description="Helical" evidence="15">
    <location>
        <begin position="1006"/>
        <end position="1026"/>
    </location>
</feature>
<comment type="subcellular location">
    <subcellularLocation>
        <location evidence="1">Endomembrane system</location>
        <topology evidence="1">Multi-pass membrane protein</topology>
    </subcellularLocation>
    <subcellularLocation>
        <location evidence="15">Membrane</location>
        <topology evidence="15">Multi-pass membrane protein</topology>
    </subcellularLocation>
</comment>
<dbReference type="SUPFAM" id="SSF81665">
    <property type="entry name" value="Calcium ATPase, transmembrane domain M"/>
    <property type="match status" value="1"/>
</dbReference>
<evidence type="ECO:0000256" key="15">
    <source>
        <dbReference type="RuleBase" id="RU361146"/>
    </source>
</evidence>
<dbReference type="InterPro" id="IPR018303">
    <property type="entry name" value="ATPase_P-typ_P_site"/>
</dbReference>
<dbReference type="FunFam" id="2.70.150.10:FF:000028">
    <property type="entry name" value="Calcium-transporting ATPase"/>
    <property type="match status" value="1"/>
</dbReference>
<keyword evidence="13 15" id="KW-0472">Membrane</keyword>
<evidence type="ECO:0000256" key="8">
    <source>
        <dbReference type="ARBA" id="ARBA00022840"/>
    </source>
</evidence>
<dbReference type="InParanoid" id="Q23RI2"/>
<evidence type="ECO:0000259" key="16">
    <source>
        <dbReference type="Pfam" id="PF00122"/>
    </source>
</evidence>
<keyword evidence="10" id="KW-1278">Translocase</keyword>
<comment type="function">
    <text evidence="15">Catalyzes the hydrolysis of ATP coupled with the transport of calcium.</text>
</comment>
<feature type="transmembrane region" description="Helical" evidence="15">
    <location>
        <begin position="924"/>
        <end position="946"/>
    </location>
</feature>
<evidence type="ECO:0000256" key="3">
    <source>
        <dbReference type="ARBA" id="ARBA00022568"/>
    </source>
</evidence>
<dbReference type="InterPro" id="IPR004014">
    <property type="entry name" value="ATPase_P-typ_cation-transptr_N"/>
</dbReference>
<evidence type="ECO:0000256" key="2">
    <source>
        <dbReference type="ARBA" id="ARBA00022448"/>
    </source>
</evidence>
<evidence type="ECO:0000259" key="18">
    <source>
        <dbReference type="Pfam" id="PF00690"/>
    </source>
</evidence>
<dbReference type="eggNOG" id="KOG0204">
    <property type="taxonomic scope" value="Eukaryota"/>
</dbReference>
<feature type="transmembrane region" description="Helical" evidence="15">
    <location>
        <begin position="177"/>
        <end position="199"/>
    </location>
</feature>
<evidence type="ECO:0000256" key="9">
    <source>
        <dbReference type="ARBA" id="ARBA00022842"/>
    </source>
</evidence>
<dbReference type="GO" id="GO:0005886">
    <property type="term" value="C:plasma membrane"/>
    <property type="evidence" value="ECO:0007669"/>
    <property type="project" value="TreeGrafter"/>
</dbReference>
<dbReference type="GO" id="GO:0016887">
    <property type="term" value="F:ATP hydrolysis activity"/>
    <property type="evidence" value="ECO:0007669"/>
    <property type="project" value="InterPro"/>
</dbReference>
<organism evidence="19 20">
    <name type="scientific">Tetrahymena thermophila (strain SB210)</name>
    <dbReference type="NCBI Taxonomy" id="312017"/>
    <lineage>
        <taxon>Eukaryota</taxon>
        <taxon>Sar</taxon>
        <taxon>Alveolata</taxon>
        <taxon>Ciliophora</taxon>
        <taxon>Intramacronucleata</taxon>
        <taxon>Oligohymenophorea</taxon>
        <taxon>Hymenostomatida</taxon>
        <taxon>Tetrahymenina</taxon>
        <taxon>Tetrahymenidae</taxon>
        <taxon>Tetrahymena</taxon>
    </lineage>
</organism>
<reference evidence="20" key="1">
    <citation type="journal article" date="2006" name="PLoS Biol.">
        <title>Macronuclear genome sequence of the ciliate Tetrahymena thermophila, a model eukaryote.</title>
        <authorList>
            <person name="Eisen J.A."/>
            <person name="Coyne R.S."/>
            <person name="Wu M."/>
            <person name="Wu D."/>
            <person name="Thiagarajan M."/>
            <person name="Wortman J.R."/>
            <person name="Badger J.H."/>
            <person name="Ren Q."/>
            <person name="Amedeo P."/>
            <person name="Jones K.M."/>
            <person name="Tallon L.J."/>
            <person name="Delcher A.L."/>
            <person name="Salzberg S.L."/>
            <person name="Silva J.C."/>
            <person name="Haas B.J."/>
            <person name="Majoros W.H."/>
            <person name="Farzad M."/>
            <person name="Carlton J.M."/>
            <person name="Smith R.K. Jr."/>
            <person name="Garg J."/>
            <person name="Pearlman R.E."/>
            <person name="Karrer K.M."/>
            <person name="Sun L."/>
            <person name="Manning G."/>
            <person name="Elde N.C."/>
            <person name="Turkewitz A.P."/>
            <person name="Asai D.J."/>
            <person name="Wilkes D.E."/>
            <person name="Wang Y."/>
            <person name="Cai H."/>
            <person name="Collins K."/>
            <person name="Stewart B.A."/>
            <person name="Lee S.R."/>
            <person name="Wilamowska K."/>
            <person name="Weinberg Z."/>
            <person name="Ruzzo W.L."/>
            <person name="Wloga D."/>
            <person name="Gaertig J."/>
            <person name="Frankel J."/>
            <person name="Tsao C.-C."/>
            <person name="Gorovsky M.A."/>
            <person name="Keeling P.J."/>
            <person name="Waller R.F."/>
            <person name="Patron N.J."/>
            <person name="Cherry J.M."/>
            <person name="Stover N.A."/>
            <person name="Krieger C.J."/>
            <person name="del Toro C."/>
            <person name="Ryder H.F."/>
            <person name="Williamson S.C."/>
            <person name="Barbeau R.A."/>
            <person name="Hamilton E.P."/>
            <person name="Orias E."/>
        </authorList>
    </citation>
    <scope>NUCLEOTIDE SEQUENCE [LARGE SCALE GENOMIC DNA]</scope>
    <source>
        <strain evidence="20">SB210</strain>
    </source>
</reference>
<evidence type="ECO:0000313" key="19">
    <source>
        <dbReference type="EMBL" id="EAR99066.2"/>
    </source>
</evidence>
<dbReference type="Pfam" id="PF00689">
    <property type="entry name" value="Cation_ATPase_C"/>
    <property type="match status" value="1"/>
</dbReference>
<dbReference type="Pfam" id="PF13246">
    <property type="entry name" value="Cation_ATPase"/>
    <property type="match status" value="1"/>
</dbReference>
<dbReference type="STRING" id="312017.Q23RI2"/>
<feature type="transmembrane region" description="Helical" evidence="15">
    <location>
        <begin position="1038"/>
        <end position="1059"/>
    </location>
</feature>
<dbReference type="SFLD" id="SFLDS00003">
    <property type="entry name" value="Haloacid_Dehalogenase"/>
    <property type="match status" value="1"/>
</dbReference>
<dbReference type="EMBL" id="GG662644">
    <property type="protein sequence ID" value="EAR99066.2"/>
    <property type="molecule type" value="Genomic_DNA"/>
</dbReference>
<gene>
    <name evidence="19" type="ORF">TTHERM_00387080</name>
</gene>
<dbReference type="NCBIfam" id="TIGR01517">
    <property type="entry name" value="ATPase-IIB_Ca"/>
    <property type="match status" value="1"/>
</dbReference>
<dbReference type="InterPro" id="IPR006408">
    <property type="entry name" value="P-type_ATPase_IIB"/>
</dbReference>
<dbReference type="InterPro" id="IPR044492">
    <property type="entry name" value="P_typ_ATPase_HD_dom"/>
</dbReference>
<evidence type="ECO:0000256" key="13">
    <source>
        <dbReference type="ARBA" id="ARBA00023136"/>
    </source>
</evidence>
<dbReference type="Gene3D" id="2.70.150.10">
    <property type="entry name" value="Calcium-transporting ATPase, cytoplasmic transduction domain A"/>
    <property type="match status" value="1"/>
</dbReference>
<dbReference type="Gene3D" id="1.20.1110.10">
    <property type="entry name" value="Calcium-transporting ATPase, transmembrane domain"/>
    <property type="match status" value="1"/>
</dbReference>
<dbReference type="PANTHER" id="PTHR24093">
    <property type="entry name" value="CATION TRANSPORTING ATPASE"/>
    <property type="match status" value="1"/>
</dbReference>
<evidence type="ECO:0000256" key="5">
    <source>
        <dbReference type="ARBA" id="ARBA00022723"/>
    </source>
</evidence>
<feature type="domain" description="P-type ATPase A" evidence="16">
    <location>
        <begin position="238"/>
        <end position="345"/>
    </location>
</feature>
<feature type="domain" description="Cation-transporting P-type ATPase C-terminal" evidence="17">
    <location>
        <begin position="876"/>
        <end position="1059"/>
    </location>
</feature>
<keyword evidence="11 15" id="KW-1133">Transmembrane helix</keyword>
<dbReference type="GO" id="GO:0005388">
    <property type="term" value="F:P-type calcium transporter activity"/>
    <property type="evidence" value="ECO:0007669"/>
    <property type="project" value="UniProtKB-EC"/>
</dbReference>
<evidence type="ECO:0000256" key="10">
    <source>
        <dbReference type="ARBA" id="ARBA00022967"/>
    </source>
</evidence>
<dbReference type="SFLD" id="SFLDF00027">
    <property type="entry name" value="p-type_atpase"/>
    <property type="match status" value="1"/>
</dbReference>
<keyword evidence="5" id="KW-0479">Metal-binding</keyword>
<accession>Q23RI2</accession>
<dbReference type="OrthoDB" id="3352408at2759"/>
<dbReference type="EC" id="7.2.2.10" evidence="15"/>
<evidence type="ECO:0000259" key="17">
    <source>
        <dbReference type="Pfam" id="PF00689"/>
    </source>
</evidence>
<feature type="transmembrane region" description="Helical" evidence="15">
    <location>
        <begin position="375"/>
        <end position="392"/>
    </location>
</feature>
<evidence type="ECO:0000256" key="7">
    <source>
        <dbReference type="ARBA" id="ARBA00022837"/>
    </source>
</evidence>
<dbReference type="AlphaFoldDB" id="Q23RI2"/>
<dbReference type="Gene3D" id="3.40.1110.10">
    <property type="entry name" value="Calcium-transporting ATPase, cytoplasmic domain N"/>
    <property type="match status" value="1"/>
</dbReference>
<evidence type="ECO:0000256" key="6">
    <source>
        <dbReference type="ARBA" id="ARBA00022741"/>
    </source>
</evidence>
<dbReference type="GeneID" id="7825977"/>
<keyword evidence="2 15" id="KW-0813">Transport</keyword>
<dbReference type="InterPro" id="IPR059000">
    <property type="entry name" value="ATPase_P-type_domA"/>
</dbReference>
<sequence>MHGYFILIIILYLFIYLLIFSVLNNFLNQKMISVDSLLFLANLNQISFQDFQQFIDKKQNKYKKKVNSNLMSRVYNNLEVGDSIENTIPTGFQIRKEQLSDLFQPDSIREGQSLKQIEDIGNVEGLLKILKTHQKKGIDTSDTSISDRIQAFGQNENITKPPKTFFELVMECLEDDVLRILCVACFVSLVIGCIKQGIAEGWIDGIGIFIAVFIIVTITSVNNYMKDKQFRKLNAQVAQRDVGVIRNGETVHISIYSLLVGDIMHIETGEVFPVDGFLIQGSNLVCDESSITGESDPIKKYSIGEHAKNPQPFLISGSKVIEGSGLMVVLAVGQMSRVGKQQALMNEEEEEEKKTPLQEKLDVFVEKIGNIGFKWAFITVLCMILNLLYTIYSSNDLKLLSIDTLSEIVDFIIVGITVVVIAVPEGLPLAVTLSLAYAVGKMKDENNLVRNLISCEIMGGADTICSDKTGTLTENKMKVKKMYALEEVHSEFERQSFDQNFVNILTEGISVNSNAFPKIDDGKFEYNGNKTECALLELAYKFQVNYRDFRPSDNIIKVIPFSSARKRMTTVCRSKKGVQGTLRVYTKGAPEILIEQCSRFVNKNGQIQQISQQFLQKFQDIQQKFSNECLRTLLLAYKEIPYMDADQLPEENQIEQDFIVLGMVGIQDPLRRGIRDSVRVCSNAGVTVRMVTGDNKETAIAISKEAGIISQDYSTSDGGYTVMEGKQFRELVGGLQEIRGEDGKIQRYEVGNIDAFKDIIQDLRVLARSSPEDKFLLVTGLQKCDSVVAVTGDGTNDAPALKKADIGFAMGISGTEVAKEAAGIILIDDNFSSTITAIKWGRNIFDCIRKFLQFQLTINVVALFMAFLGGLVFRESPFNTIQILWVNLMQDTLAALALATEPPNDELLQRKPVKRTDAIVTPNMWKGIILQSLYQIVVLCIILFNGPSLFGVDNGIQNKDWTEENGVHLTMFFNIFVFLSVFNEINCRKLKSSEINVFQGFFNNPLFLFIIVSTIFVQIIMVQLGGRVAKCSPLSLEQNIICILVGASSVAAGIVIKLLPSSLDRLLNHTNPFQ</sequence>
<dbReference type="Gene3D" id="3.40.50.1000">
    <property type="entry name" value="HAD superfamily/HAD-like"/>
    <property type="match status" value="1"/>
</dbReference>
<keyword evidence="3 15" id="KW-0109">Calcium transport</keyword>
<dbReference type="Pfam" id="PF00690">
    <property type="entry name" value="Cation_ATPase_N"/>
    <property type="match status" value="1"/>
</dbReference>
<comment type="similarity">
    <text evidence="15">Belongs to the cation transport ATPase (P-type) (TC 3.A.3) family.</text>
</comment>
<dbReference type="InterPro" id="IPR036412">
    <property type="entry name" value="HAD-like_sf"/>
</dbReference>
<evidence type="ECO:0000256" key="14">
    <source>
        <dbReference type="ARBA" id="ARBA00048694"/>
    </source>
</evidence>
<dbReference type="SFLD" id="SFLDG00002">
    <property type="entry name" value="C1.7:_P-type_atpase_like"/>
    <property type="match status" value="1"/>
</dbReference>
<dbReference type="InterPro" id="IPR023214">
    <property type="entry name" value="HAD_sf"/>
</dbReference>
<dbReference type="InterPro" id="IPR001757">
    <property type="entry name" value="P_typ_ATPase"/>
</dbReference>
<dbReference type="GO" id="GO:0012505">
    <property type="term" value="C:endomembrane system"/>
    <property type="evidence" value="ECO:0007669"/>
    <property type="project" value="UniProtKB-SubCell"/>
</dbReference>
<keyword evidence="20" id="KW-1185">Reference proteome</keyword>
<keyword evidence="8 15" id="KW-0067">ATP-binding</keyword>
<comment type="catalytic activity">
    <reaction evidence="14 15">
        <text>Ca(2+)(in) + ATP + H2O = Ca(2+)(out) + ADP + phosphate + H(+)</text>
        <dbReference type="Rhea" id="RHEA:18105"/>
        <dbReference type="ChEBI" id="CHEBI:15377"/>
        <dbReference type="ChEBI" id="CHEBI:15378"/>
        <dbReference type="ChEBI" id="CHEBI:29108"/>
        <dbReference type="ChEBI" id="CHEBI:30616"/>
        <dbReference type="ChEBI" id="CHEBI:43474"/>
        <dbReference type="ChEBI" id="CHEBI:456216"/>
        <dbReference type="EC" id="7.2.2.10"/>
    </reaction>
</comment>
<evidence type="ECO:0000256" key="1">
    <source>
        <dbReference type="ARBA" id="ARBA00004127"/>
    </source>
</evidence>
<proteinExistence type="inferred from homology"/>
<dbReference type="PROSITE" id="PS00154">
    <property type="entry name" value="ATPASE_E1_E2"/>
    <property type="match status" value="1"/>
</dbReference>
<feature type="transmembrane region" description="Helical" evidence="15">
    <location>
        <begin position="205"/>
        <end position="225"/>
    </location>
</feature>
<feature type="transmembrane region" description="Helical" evidence="15">
    <location>
        <begin position="6"/>
        <end position="27"/>
    </location>
</feature>
<dbReference type="SUPFAM" id="SSF81660">
    <property type="entry name" value="Metal cation-transporting ATPase, ATP-binding domain N"/>
    <property type="match status" value="1"/>
</dbReference>
<keyword evidence="9" id="KW-0460">Magnesium</keyword>
<evidence type="ECO:0000256" key="12">
    <source>
        <dbReference type="ARBA" id="ARBA00023065"/>
    </source>
</evidence>
<dbReference type="NCBIfam" id="TIGR01494">
    <property type="entry name" value="ATPase_P-type"/>
    <property type="match status" value="2"/>
</dbReference>
<comment type="caution">
    <text evidence="15">Lacks conserved residue(s) required for the propagation of feature annotation.</text>
</comment>
<dbReference type="InterPro" id="IPR008250">
    <property type="entry name" value="ATPase_P-typ_transduc_dom_A_sf"/>
</dbReference>
<dbReference type="HOGENOM" id="CLU_002360_9_2_1"/>
<evidence type="ECO:0000256" key="4">
    <source>
        <dbReference type="ARBA" id="ARBA00022692"/>
    </source>
</evidence>